<accession>A0ABT2TRD9</accession>
<dbReference type="PROSITE" id="PS51257">
    <property type="entry name" value="PROKAR_LIPOPROTEIN"/>
    <property type="match status" value="1"/>
</dbReference>
<dbReference type="RefSeq" id="WP_173726589.1">
    <property type="nucleotide sequence ID" value="NZ_JAOQJL010000002.1"/>
</dbReference>
<keyword evidence="1" id="KW-1133">Transmembrane helix</keyword>
<feature type="transmembrane region" description="Helical" evidence="1">
    <location>
        <begin position="6"/>
        <end position="39"/>
    </location>
</feature>
<gene>
    <name evidence="2" type="ORF">OCV61_01825</name>
</gene>
<dbReference type="Proteomes" id="UP001652409">
    <property type="component" value="Unassembled WGS sequence"/>
</dbReference>
<evidence type="ECO:0000313" key="3">
    <source>
        <dbReference type="Proteomes" id="UP001652409"/>
    </source>
</evidence>
<comment type="caution">
    <text evidence="2">The sequence shown here is derived from an EMBL/GenBank/DDBJ whole genome shotgun (WGS) entry which is preliminary data.</text>
</comment>
<evidence type="ECO:0000313" key="2">
    <source>
        <dbReference type="EMBL" id="MCU6764147.1"/>
    </source>
</evidence>
<protein>
    <submittedName>
        <fullName evidence="2">Uncharacterized protein</fullName>
    </submittedName>
</protein>
<evidence type="ECO:0000256" key="1">
    <source>
        <dbReference type="SAM" id="Phobius"/>
    </source>
</evidence>
<keyword evidence="1" id="KW-0472">Membrane</keyword>
<keyword evidence="3" id="KW-1185">Reference proteome</keyword>
<reference evidence="2 3" key="1">
    <citation type="journal article" date="2021" name="ISME Commun">
        <title>Automated analysis of genomic sequences facilitates high-throughput and comprehensive description of bacteria.</title>
        <authorList>
            <person name="Hitch T.C.A."/>
        </authorList>
    </citation>
    <scope>NUCLEOTIDE SEQUENCE [LARGE SCALE GENOMIC DNA]</scope>
    <source>
        <strain evidence="2 3">Sanger_23</strain>
    </source>
</reference>
<keyword evidence="1" id="KW-0812">Transmembrane</keyword>
<sequence length="45" mass="4963">MNRLLGLILFFIGIGMVIGILVTESLLVFMVAAACMLCGYHMFCH</sequence>
<dbReference type="EMBL" id="JAOQJL010000002">
    <property type="protein sequence ID" value="MCU6764147.1"/>
    <property type="molecule type" value="Genomic_DNA"/>
</dbReference>
<organism evidence="2 3">
    <name type="scientific">Blautia ammoniilytica</name>
    <dbReference type="NCBI Taxonomy" id="2981782"/>
    <lineage>
        <taxon>Bacteria</taxon>
        <taxon>Bacillati</taxon>
        <taxon>Bacillota</taxon>
        <taxon>Clostridia</taxon>
        <taxon>Lachnospirales</taxon>
        <taxon>Lachnospiraceae</taxon>
        <taxon>Blautia</taxon>
    </lineage>
</organism>
<proteinExistence type="predicted"/>
<name>A0ABT2TRD9_9FIRM</name>